<organism evidence="3 5">
    <name type="scientific">Mycolicibacter kumamotonensis</name>
    <dbReference type="NCBI Taxonomy" id="354243"/>
    <lineage>
        <taxon>Bacteria</taxon>
        <taxon>Bacillati</taxon>
        <taxon>Actinomycetota</taxon>
        <taxon>Actinomycetes</taxon>
        <taxon>Mycobacteriales</taxon>
        <taxon>Mycobacteriaceae</taxon>
        <taxon>Mycolicibacter</taxon>
    </lineage>
</organism>
<dbReference type="GO" id="GO:0061522">
    <property type="term" value="F:1,4-dihydroxy-2-naphthoyl-CoA thioesterase activity"/>
    <property type="evidence" value="ECO:0007669"/>
    <property type="project" value="TreeGrafter"/>
</dbReference>
<dbReference type="Proteomes" id="UP000092668">
    <property type="component" value="Unassembled WGS sequence"/>
</dbReference>
<keyword evidence="5" id="KW-1185">Reference proteome</keyword>
<dbReference type="InterPro" id="IPR029069">
    <property type="entry name" value="HotDog_dom_sf"/>
</dbReference>
<dbReference type="SUPFAM" id="SSF54637">
    <property type="entry name" value="Thioesterase/thiol ester dehydrase-isomerase"/>
    <property type="match status" value="1"/>
</dbReference>
<dbReference type="Proteomes" id="UP000192713">
    <property type="component" value="Unassembled WGS sequence"/>
</dbReference>
<dbReference type="InterPro" id="IPR003736">
    <property type="entry name" value="PAAI_dom"/>
</dbReference>
<accession>A0A1B8SAE0</accession>
<proteinExistence type="predicted"/>
<dbReference type="InterPro" id="IPR006683">
    <property type="entry name" value="Thioestr_dom"/>
</dbReference>
<dbReference type="RefSeq" id="WP_065289472.1">
    <property type="nucleotide sequence ID" value="NZ_LFOE01000054.1"/>
</dbReference>
<evidence type="ECO:0000259" key="2">
    <source>
        <dbReference type="Pfam" id="PF03061"/>
    </source>
</evidence>
<dbReference type="NCBIfam" id="TIGR00369">
    <property type="entry name" value="unchar_dom_1"/>
    <property type="match status" value="1"/>
</dbReference>
<dbReference type="Pfam" id="PF03061">
    <property type="entry name" value="4HBT"/>
    <property type="match status" value="1"/>
</dbReference>
<dbReference type="AlphaFoldDB" id="A0A1B8SAE0"/>
<dbReference type="PATRIC" id="fig|354243.3.peg.4424"/>
<dbReference type="OrthoDB" id="9813282at2"/>
<dbReference type="Gene3D" id="3.10.129.10">
    <property type="entry name" value="Hotdog Thioesterase"/>
    <property type="match status" value="1"/>
</dbReference>
<dbReference type="CDD" id="cd03443">
    <property type="entry name" value="PaaI_thioesterase"/>
    <property type="match status" value="1"/>
</dbReference>
<dbReference type="GO" id="GO:0005829">
    <property type="term" value="C:cytosol"/>
    <property type="evidence" value="ECO:0007669"/>
    <property type="project" value="TreeGrafter"/>
</dbReference>
<evidence type="ECO:0000313" key="3">
    <source>
        <dbReference type="EMBL" id="OBY29721.1"/>
    </source>
</evidence>
<feature type="domain" description="Thioesterase" evidence="2">
    <location>
        <begin position="48"/>
        <end position="122"/>
    </location>
</feature>
<name>A0A1B8SAE0_9MYCO</name>
<evidence type="ECO:0000313" key="5">
    <source>
        <dbReference type="Proteomes" id="UP000092668"/>
    </source>
</evidence>
<evidence type="ECO:0000256" key="1">
    <source>
        <dbReference type="ARBA" id="ARBA00022801"/>
    </source>
</evidence>
<dbReference type="PANTHER" id="PTHR43240:SF8">
    <property type="entry name" value="PHENYLACETIC ACID DEGRADATION-RELATED PROTEIN"/>
    <property type="match status" value="1"/>
</dbReference>
<gene>
    <name evidence="3" type="ORF">ACT18_21455</name>
    <name evidence="4" type="ORF">BST28_21630</name>
</gene>
<dbReference type="PANTHER" id="PTHR43240">
    <property type="entry name" value="1,4-DIHYDROXY-2-NAPHTHOYL-COA THIOESTERASE 1"/>
    <property type="match status" value="1"/>
</dbReference>
<reference evidence="4 6" key="2">
    <citation type="submission" date="2017-02" db="EMBL/GenBank/DDBJ databases">
        <title>The new phylogeny of genus Mycobacterium.</title>
        <authorList>
            <person name="Tortoli E."/>
            <person name="Trovato A."/>
            <person name="Cirillo D.M."/>
        </authorList>
    </citation>
    <scope>NUCLEOTIDE SEQUENCE [LARGE SCALE GENOMIC DNA]</scope>
    <source>
        <strain evidence="4 6">DSM 45093</strain>
    </source>
</reference>
<dbReference type="EMBL" id="MVHU01000054">
    <property type="protein sequence ID" value="ORA75826.1"/>
    <property type="molecule type" value="Genomic_DNA"/>
</dbReference>
<dbReference type="EMBL" id="LFOE01000054">
    <property type="protein sequence ID" value="OBY29721.1"/>
    <property type="molecule type" value="Genomic_DNA"/>
</dbReference>
<keyword evidence="1" id="KW-0378">Hydrolase</keyword>
<comment type="caution">
    <text evidence="3">The sequence shown here is derived from an EMBL/GenBank/DDBJ whole genome shotgun (WGS) entry which is preliminary data.</text>
</comment>
<evidence type="ECO:0000313" key="4">
    <source>
        <dbReference type="EMBL" id="ORA75826.1"/>
    </source>
</evidence>
<evidence type="ECO:0000313" key="6">
    <source>
        <dbReference type="Proteomes" id="UP000192713"/>
    </source>
</evidence>
<reference evidence="3 5" key="1">
    <citation type="submission" date="2015-06" db="EMBL/GenBank/DDBJ databases">
        <title>Genome sequence of Mycobacterium kumamotonense strain Roo.</title>
        <authorList>
            <person name="Greninger A.L."/>
            <person name="Cunningham G."/>
            <person name="Miller S."/>
        </authorList>
    </citation>
    <scope>NUCLEOTIDE SEQUENCE [LARGE SCALE GENOMIC DNA]</scope>
    <source>
        <strain evidence="3 5">Roo</strain>
    </source>
</reference>
<sequence>MDSAEFARLVVANMPFAASLEIDITDLTPQQVTATMGWAPERCTTGEMLHGGALMAFADTAGAVCAVANLPQGASTSTIESKTNFFRAVRAGTVTATSVPLHVGRTTIVVQTDLTDDRGKLVARVTQTQAVLAPKK</sequence>
<dbReference type="STRING" id="354243.BST28_21630"/>
<protein>
    <submittedName>
        <fullName evidence="3">Aromatic compound degradation protein PaaI</fullName>
    </submittedName>
</protein>